<dbReference type="Pfam" id="PF00300">
    <property type="entry name" value="His_Phos_1"/>
    <property type="match status" value="1"/>
</dbReference>
<proteinExistence type="predicted"/>
<reference evidence="1" key="2">
    <citation type="submission" date="2021-04" db="EMBL/GenBank/DDBJ databases">
        <authorList>
            <person name="Gilroy R."/>
        </authorList>
    </citation>
    <scope>NUCLEOTIDE SEQUENCE</scope>
    <source>
        <strain evidence="1">ChiGjej4B4-7305</strain>
    </source>
</reference>
<dbReference type="InterPro" id="IPR029033">
    <property type="entry name" value="His_PPase_superfam"/>
</dbReference>
<dbReference type="SMART" id="SM00855">
    <property type="entry name" value="PGAM"/>
    <property type="match status" value="1"/>
</dbReference>
<organism evidence="1 2">
    <name type="scientific">Candidatus Ruania gallistercoris</name>
    <dbReference type="NCBI Taxonomy" id="2838746"/>
    <lineage>
        <taxon>Bacteria</taxon>
        <taxon>Bacillati</taxon>
        <taxon>Actinomycetota</taxon>
        <taxon>Actinomycetes</taxon>
        <taxon>Micrococcales</taxon>
        <taxon>Ruaniaceae</taxon>
        <taxon>Ruania</taxon>
    </lineage>
</organism>
<dbReference type="EMBL" id="DXBY01000247">
    <property type="protein sequence ID" value="HIZ36944.1"/>
    <property type="molecule type" value="Genomic_DNA"/>
</dbReference>
<name>A0A9D2EFZ4_9MICO</name>
<comment type="caution">
    <text evidence="1">The sequence shown here is derived from an EMBL/GenBank/DDBJ whole genome shotgun (WGS) entry which is preliminary data.</text>
</comment>
<dbReference type="Proteomes" id="UP000824037">
    <property type="component" value="Unassembled WGS sequence"/>
</dbReference>
<dbReference type="Gene3D" id="3.40.50.1240">
    <property type="entry name" value="Phosphoglycerate mutase-like"/>
    <property type="match status" value="1"/>
</dbReference>
<accession>A0A9D2EFZ4</accession>
<dbReference type="CDD" id="cd07067">
    <property type="entry name" value="HP_PGM_like"/>
    <property type="match status" value="1"/>
</dbReference>
<dbReference type="InterPro" id="IPR013078">
    <property type="entry name" value="His_Pase_superF_clade-1"/>
</dbReference>
<sequence length="214" mass="23940">MARTTVHLLRHGEVFNPERVLYGRRPGFGLSERGRTMAERIAATFGAREADLVYLAASPLQRAQETAAPLAEAFDLEVHTDGRLIEAVNYFEGTSVGKDPKILLDPRYWPKLVNPGRPSWGEPYLEQAERMFAAIREAKQQAAGHEAVLVSHQLPIWVVRRTLEGRSMIHDPRRRRCTLASVTSLTFEDGTLVALDYAEPCRDLLPDPSTAVLP</sequence>
<reference evidence="1" key="1">
    <citation type="journal article" date="2021" name="PeerJ">
        <title>Extensive microbial diversity within the chicken gut microbiome revealed by metagenomics and culture.</title>
        <authorList>
            <person name="Gilroy R."/>
            <person name="Ravi A."/>
            <person name="Getino M."/>
            <person name="Pursley I."/>
            <person name="Horton D.L."/>
            <person name="Alikhan N.F."/>
            <person name="Baker D."/>
            <person name="Gharbi K."/>
            <person name="Hall N."/>
            <person name="Watson M."/>
            <person name="Adriaenssens E.M."/>
            <person name="Foster-Nyarko E."/>
            <person name="Jarju S."/>
            <person name="Secka A."/>
            <person name="Antonio M."/>
            <person name="Oren A."/>
            <person name="Chaudhuri R.R."/>
            <person name="La Ragione R."/>
            <person name="Hildebrand F."/>
            <person name="Pallen M.J."/>
        </authorList>
    </citation>
    <scope>NUCLEOTIDE SEQUENCE</scope>
    <source>
        <strain evidence="1">ChiGjej4B4-7305</strain>
    </source>
</reference>
<dbReference type="AlphaFoldDB" id="A0A9D2EFZ4"/>
<evidence type="ECO:0000313" key="2">
    <source>
        <dbReference type="Proteomes" id="UP000824037"/>
    </source>
</evidence>
<evidence type="ECO:0000313" key="1">
    <source>
        <dbReference type="EMBL" id="HIZ36944.1"/>
    </source>
</evidence>
<dbReference type="SUPFAM" id="SSF53254">
    <property type="entry name" value="Phosphoglycerate mutase-like"/>
    <property type="match status" value="1"/>
</dbReference>
<protein>
    <submittedName>
        <fullName evidence="1">Histidine phosphatase family protein</fullName>
    </submittedName>
</protein>
<gene>
    <name evidence="1" type="ORF">H9815_14320</name>
</gene>